<dbReference type="GO" id="GO:0010134">
    <property type="term" value="P:sulfate assimilation via adenylyl sulfate reduction"/>
    <property type="evidence" value="ECO:0007669"/>
    <property type="project" value="TreeGrafter"/>
</dbReference>
<comment type="caution">
    <text evidence="14">The sequence shown here is derived from an EMBL/GenBank/DDBJ whole genome shotgun (WGS) entry which is preliminary data.</text>
</comment>
<evidence type="ECO:0000256" key="9">
    <source>
        <dbReference type="HAMAP-Rule" id="MF_00065"/>
    </source>
</evidence>
<gene>
    <name evidence="9 14" type="primary">cysC</name>
    <name evidence="14" type="ORF">ENF18_02815</name>
</gene>
<dbReference type="Gene3D" id="3.40.50.300">
    <property type="entry name" value="P-loop containing nucleotide triphosphate hydrolases"/>
    <property type="match status" value="1"/>
</dbReference>
<dbReference type="GO" id="GO:0005737">
    <property type="term" value="C:cytoplasm"/>
    <property type="evidence" value="ECO:0007669"/>
    <property type="project" value="UniProtKB-SubCell"/>
</dbReference>
<evidence type="ECO:0000256" key="6">
    <source>
        <dbReference type="ARBA" id="ARBA00022741"/>
    </source>
</evidence>
<feature type="domain" description="APS kinase" evidence="13">
    <location>
        <begin position="6"/>
        <end position="152"/>
    </location>
</feature>
<dbReference type="InterPro" id="IPR050512">
    <property type="entry name" value="Sulf_AdTrans/APS_kinase"/>
</dbReference>
<evidence type="ECO:0000256" key="2">
    <source>
        <dbReference type="ARBA" id="ARBA00004806"/>
    </source>
</evidence>
<sequence length="202" mass="23335">MNRNEGFVVWFTGLPSSGKSTLAQRLKDELIKRGFRVEVLDGDVVREHISRGLGFSKEDRDENIRRIYHVAYLLKRNGVVVITAAISPYREIRQEARELLKDFVEVYASCPVEKCIERDVKGMYKKALAGEIKNFTGIDDPYEPPENPEVVCETDKETVEESVKKIINKLIEMGYIEPTDEDVYTEEEEEIIKKRLEDLGYI</sequence>
<dbReference type="SUPFAM" id="SSF52540">
    <property type="entry name" value="P-loop containing nucleoside triphosphate hydrolases"/>
    <property type="match status" value="1"/>
</dbReference>
<dbReference type="InterPro" id="IPR002891">
    <property type="entry name" value="APS"/>
</dbReference>
<dbReference type="EMBL" id="DQWE01000130">
    <property type="protein sequence ID" value="HDI82709.1"/>
    <property type="molecule type" value="Genomic_DNA"/>
</dbReference>
<dbReference type="PANTHER" id="PTHR42700">
    <property type="entry name" value="SULFATE ADENYLYLTRANSFERASE"/>
    <property type="match status" value="1"/>
</dbReference>
<proteinExistence type="inferred from homology"/>
<evidence type="ECO:0000256" key="12">
    <source>
        <dbReference type="RuleBase" id="RU004347"/>
    </source>
</evidence>
<evidence type="ECO:0000256" key="5">
    <source>
        <dbReference type="ARBA" id="ARBA00022727"/>
    </source>
</evidence>
<dbReference type="EC" id="2.7.1.25" evidence="3 9"/>
<dbReference type="NCBIfam" id="NF004041">
    <property type="entry name" value="PRK05541.1"/>
    <property type="match status" value="1"/>
</dbReference>
<comment type="subcellular location">
    <subcellularLocation>
        <location evidence="11">Cytoplasm</location>
    </subcellularLocation>
</comment>
<evidence type="ECO:0000256" key="4">
    <source>
        <dbReference type="ARBA" id="ARBA00022679"/>
    </source>
</evidence>
<evidence type="ECO:0000256" key="11">
    <source>
        <dbReference type="RuleBase" id="RU003331"/>
    </source>
</evidence>
<dbReference type="NCBIfam" id="NF003013">
    <property type="entry name" value="PRK03846.1"/>
    <property type="match status" value="1"/>
</dbReference>
<dbReference type="NCBIfam" id="NF002059">
    <property type="entry name" value="PRK00889.1"/>
    <property type="match status" value="1"/>
</dbReference>
<dbReference type="FunFam" id="3.40.50.300:FF:000802">
    <property type="entry name" value="Sulfate adenylyltransferase"/>
    <property type="match status" value="1"/>
</dbReference>
<dbReference type="GO" id="GO:0004781">
    <property type="term" value="F:sulfate adenylyltransferase (ATP) activity"/>
    <property type="evidence" value="ECO:0007669"/>
    <property type="project" value="TreeGrafter"/>
</dbReference>
<dbReference type="GO" id="GO:0004020">
    <property type="term" value="F:adenylylsulfate kinase activity"/>
    <property type="evidence" value="ECO:0007669"/>
    <property type="project" value="UniProtKB-UniRule"/>
</dbReference>
<comment type="subunit">
    <text evidence="11">Monomer.</text>
</comment>
<evidence type="ECO:0000256" key="7">
    <source>
        <dbReference type="ARBA" id="ARBA00022777"/>
    </source>
</evidence>
<dbReference type="UniPathway" id="UPA00140">
    <property type="reaction ID" value="UER00205"/>
</dbReference>
<protein>
    <recommendedName>
        <fullName evidence="3 9">Adenylyl-sulfate kinase</fullName>
        <ecNumber evidence="3 9">2.7.1.25</ecNumber>
    </recommendedName>
    <alternativeName>
        <fullName evidence="9">APS kinase</fullName>
    </alternativeName>
    <alternativeName>
        <fullName evidence="9">ATP adenosine-5'-phosphosulfate 3'-phosphotransferase</fullName>
    </alternativeName>
    <alternativeName>
        <fullName evidence="9">Adenosine-5'-phosphosulfate kinase</fullName>
    </alternativeName>
</protein>
<comment type="pathway">
    <text evidence="2 9 12">Sulfur metabolism; hydrogen sulfide biosynthesis; sulfite from sulfate: step 2/3.</text>
</comment>
<comment type="catalytic activity">
    <reaction evidence="11">
        <text>AMP + ATP = 2 ADP</text>
        <dbReference type="Rhea" id="RHEA:12973"/>
        <dbReference type="ChEBI" id="CHEBI:30616"/>
        <dbReference type="ChEBI" id="CHEBI:456215"/>
        <dbReference type="ChEBI" id="CHEBI:456216"/>
        <dbReference type="EC" id="2.7.4.3"/>
    </reaction>
</comment>
<dbReference type="Proteomes" id="UP000885847">
    <property type="component" value="Unassembled WGS sequence"/>
</dbReference>
<dbReference type="InterPro" id="IPR059117">
    <property type="entry name" value="APS_kinase_dom"/>
</dbReference>
<keyword evidence="4 9" id="KW-0808">Transferase</keyword>
<evidence type="ECO:0000256" key="8">
    <source>
        <dbReference type="ARBA" id="ARBA00022840"/>
    </source>
</evidence>
<name>A0A7C0VBB1_UNCW3</name>
<dbReference type="CDD" id="cd02027">
    <property type="entry name" value="APSK"/>
    <property type="match status" value="1"/>
</dbReference>
<dbReference type="GO" id="GO:0070814">
    <property type="term" value="P:hydrogen sulfide biosynthetic process"/>
    <property type="evidence" value="ECO:0007669"/>
    <property type="project" value="UniProtKB-UniRule"/>
</dbReference>
<keyword evidence="8 9" id="KW-0067">ATP-binding</keyword>
<comment type="catalytic activity">
    <reaction evidence="1 9 12">
        <text>adenosine 5'-phosphosulfate + ATP = 3'-phosphoadenylyl sulfate + ADP + H(+)</text>
        <dbReference type="Rhea" id="RHEA:24152"/>
        <dbReference type="ChEBI" id="CHEBI:15378"/>
        <dbReference type="ChEBI" id="CHEBI:30616"/>
        <dbReference type="ChEBI" id="CHEBI:58243"/>
        <dbReference type="ChEBI" id="CHEBI:58339"/>
        <dbReference type="ChEBI" id="CHEBI:456216"/>
        <dbReference type="EC" id="2.7.1.25"/>
    </reaction>
</comment>
<keyword evidence="7 9" id="KW-0418">Kinase</keyword>
<dbReference type="InterPro" id="IPR027417">
    <property type="entry name" value="P-loop_NTPase"/>
</dbReference>
<keyword evidence="6 9" id="KW-0547">Nucleotide-binding</keyword>
<dbReference type="GO" id="GO:0005524">
    <property type="term" value="F:ATP binding"/>
    <property type="evidence" value="ECO:0007669"/>
    <property type="project" value="UniProtKB-UniRule"/>
</dbReference>
<feature type="binding site" evidence="9">
    <location>
        <begin position="13"/>
        <end position="20"/>
    </location>
    <ligand>
        <name>ATP</name>
        <dbReference type="ChEBI" id="CHEBI:30616"/>
    </ligand>
</feature>
<feature type="active site" description="Phosphoserine intermediate" evidence="9">
    <location>
        <position position="87"/>
    </location>
</feature>
<dbReference type="GO" id="GO:0004017">
    <property type="term" value="F:AMP kinase activity"/>
    <property type="evidence" value="ECO:0007669"/>
    <property type="project" value="UniProtKB-EC"/>
</dbReference>
<dbReference type="NCBIfam" id="TIGR00455">
    <property type="entry name" value="apsK"/>
    <property type="match status" value="1"/>
</dbReference>
<dbReference type="Pfam" id="PF01583">
    <property type="entry name" value="APS_kinase"/>
    <property type="match status" value="1"/>
</dbReference>
<comment type="similarity">
    <text evidence="10">Belongs to the adenylate kinase family.</text>
</comment>
<reference evidence="14" key="1">
    <citation type="journal article" date="2020" name="mSystems">
        <title>Genome- and Community-Level Interaction Insights into Carbon Utilization and Element Cycling Functions of Hydrothermarchaeota in Hydrothermal Sediment.</title>
        <authorList>
            <person name="Zhou Z."/>
            <person name="Liu Y."/>
            <person name="Xu W."/>
            <person name="Pan J."/>
            <person name="Luo Z.H."/>
            <person name="Li M."/>
        </authorList>
    </citation>
    <scope>NUCLEOTIDE SEQUENCE [LARGE SCALE GENOMIC DNA]</scope>
    <source>
        <strain evidence="14">HyVt-102</strain>
    </source>
</reference>
<dbReference type="GO" id="GO:0019379">
    <property type="term" value="P:sulfate assimilation, phosphoadenylyl sulfate reduction by phosphoadenylyl-sulfate reductase (thioredoxin)"/>
    <property type="evidence" value="ECO:0007669"/>
    <property type="project" value="TreeGrafter"/>
</dbReference>
<organism evidence="14">
    <name type="scientific">candidate division WOR-3 bacterium</name>
    <dbReference type="NCBI Taxonomy" id="2052148"/>
    <lineage>
        <taxon>Bacteria</taxon>
        <taxon>Bacteria division WOR-3</taxon>
    </lineage>
</organism>
<dbReference type="InterPro" id="IPR000850">
    <property type="entry name" value="Adenylat/UMP-CMP_kin"/>
</dbReference>
<accession>A0A7C0VBB1</accession>
<evidence type="ECO:0000256" key="3">
    <source>
        <dbReference type="ARBA" id="ARBA00012121"/>
    </source>
</evidence>
<comment type="function">
    <text evidence="9 12">Catalyzes the synthesis of activated sulfate.</text>
</comment>
<evidence type="ECO:0000256" key="10">
    <source>
        <dbReference type="RuleBase" id="RU003330"/>
    </source>
</evidence>
<dbReference type="AlphaFoldDB" id="A0A7C0VBB1"/>
<evidence type="ECO:0000313" key="14">
    <source>
        <dbReference type="EMBL" id="HDI82709.1"/>
    </source>
</evidence>
<dbReference type="PANTHER" id="PTHR42700:SF1">
    <property type="entry name" value="SULFATE ADENYLYLTRANSFERASE"/>
    <property type="match status" value="1"/>
</dbReference>
<keyword evidence="5" id="KW-0545">Nucleotide biosynthesis</keyword>
<evidence type="ECO:0000259" key="13">
    <source>
        <dbReference type="Pfam" id="PF01583"/>
    </source>
</evidence>
<keyword evidence="9" id="KW-0597">Phosphoprotein</keyword>
<dbReference type="PRINTS" id="PR00094">
    <property type="entry name" value="ADENYLTKNASE"/>
</dbReference>
<comment type="similarity">
    <text evidence="9 12">Belongs to the APS kinase family.</text>
</comment>
<dbReference type="HAMAP" id="MF_00065">
    <property type="entry name" value="Adenylyl_sulf_kinase"/>
    <property type="match status" value="1"/>
</dbReference>
<evidence type="ECO:0000256" key="1">
    <source>
        <dbReference type="ARBA" id="ARBA00001823"/>
    </source>
</evidence>